<dbReference type="AlphaFoldDB" id="A0A915B6T9"/>
<accession>A0A915B6T9</accession>
<evidence type="ECO:0000313" key="3">
    <source>
        <dbReference type="WBParaSite" id="PgR029_g009_t01"/>
    </source>
</evidence>
<evidence type="ECO:0000313" key="2">
    <source>
        <dbReference type="Proteomes" id="UP000887569"/>
    </source>
</evidence>
<evidence type="ECO:0000256" key="1">
    <source>
        <dbReference type="SAM" id="Phobius"/>
    </source>
</evidence>
<protein>
    <submittedName>
        <fullName evidence="3">Uncharacterized protein</fullName>
    </submittedName>
</protein>
<proteinExistence type="predicted"/>
<keyword evidence="1" id="KW-0472">Membrane</keyword>
<feature type="transmembrane region" description="Helical" evidence="1">
    <location>
        <begin position="21"/>
        <end position="40"/>
    </location>
</feature>
<sequence length="87" mass="9918">MLASSPTDRLKKFQVLIRIINVYWCFWCLCELVLIALAAIKISQLLDSWDAAIDLCMTSKLSCGSMIEDLLEHIPVINDPYKQLAFL</sequence>
<reference evidence="3" key="1">
    <citation type="submission" date="2022-11" db="UniProtKB">
        <authorList>
            <consortium name="WormBaseParasite"/>
        </authorList>
    </citation>
    <scope>IDENTIFICATION</scope>
</reference>
<keyword evidence="1" id="KW-0812">Transmembrane</keyword>
<keyword evidence="2" id="KW-1185">Reference proteome</keyword>
<keyword evidence="1" id="KW-1133">Transmembrane helix</keyword>
<dbReference type="WBParaSite" id="PgR029_g009_t01">
    <property type="protein sequence ID" value="PgR029_g009_t01"/>
    <property type="gene ID" value="PgR029_g009"/>
</dbReference>
<dbReference type="Proteomes" id="UP000887569">
    <property type="component" value="Unplaced"/>
</dbReference>
<organism evidence="2 3">
    <name type="scientific">Parascaris univalens</name>
    <name type="common">Nematode worm</name>
    <dbReference type="NCBI Taxonomy" id="6257"/>
    <lineage>
        <taxon>Eukaryota</taxon>
        <taxon>Metazoa</taxon>
        <taxon>Ecdysozoa</taxon>
        <taxon>Nematoda</taxon>
        <taxon>Chromadorea</taxon>
        <taxon>Rhabditida</taxon>
        <taxon>Spirurina</taxon>
        <taxon>Ascaridomorpha</taxon>
        <taxon>Ascaridoidea</taxon>
        <taxon>Ascarididae</taxon>
        <taxon>Parascaris</taxon>
    </lineage>
</organism>
<name>A0A915B6T9_PARUN</name>